<dbReference type="RefSeq" id="WP_302127881.1">
    <property type="nucleotide sequence ID" value="NZ_CP129968.2"/>
</dbReference>
<dbReference type="AlphaFoldDB" id="A0AA49GD03"/>
<gene>
    <name evidence="1" type="ORF">QYS47_09650</name>
</gene>
<dbReference type="EMBL" id="CP129968">
    <property type="protein sequence ID" value="WKK82328.1"/>
    <property type="molecule type" value="Genomic_DNA"/>
</dbReference>
<protein>
    <submittedName>
        <fullName evidence="1">Uncharacterized protein</fullName>
    </submittedName>
</protein>
<proteinExistence type="predicted"/>
<reference evidence="1" key="1">
    <citation type="submission" date="2023-08" db="EMBL/GenBank/DDBJ databases">
        <title>Comparative genomics and taxonomic characterization of three novel marine species of genus Marivirga.</title>
        <authorList>
            <person name="Muhammad N."/>
            <person name="Kim S.-G."/>
        </authorList>
    </citation>
    <scope>NUCLEOTIDE SEQUENCE</scope>
    <source>
        <strain evidence="1">BKB1-2</strain>
    </source>
</reference>
<name>A0AA49GD03_9BACT</name>
<dbReference type="Proteomes" id="UP001232019">
    <property type="component" value="Chromosome"/>
</dbReference>
<dbReference type="KEGG" id="marp:QYS47_09650"/>
<evidence type="ECO:0000313" key="1">
    <source>
        <dbReference type="EMBL" id="WKK82328.1"/>
    </source>
</evidence>
<sequence length="188" mass="20173">MKRITIILIAIISIVSIDANAQKSFEKGTNLLNAGFGFGYYGYGFGVGARSFSVPAITANYEVGVGDFIGVGPYVGFASWNYRSAGFEGGYSIFAFGGRASFHLTDVLLNDALDLGVDPNLDFYGSIIFGFNVDGYTGDFTNTYNNGLSVSFGPILGFRYYFNDSFGAYIEGGRGTFSYGTIGITVKM</sequence>
<organism evidence="1">
    <name type="scientific">Marivirga arenosa</name>
    <dbReference type="NCBI Taxonomy" id="3059076"/>
    <lineage>
        <taxon>Bacteria</taxon>
        <taxon>Pseudomonadati</taxon>
        <taxon>Bacteroidota</taxon>
        <taxon>Cytophagia</taxon>
        <taxon>Cytophagales</taxon>
        <taxon>Marivirgaceae</taxon>
        <taxon>Marivirga</taxon>
    </lineage>
</organism>
<accession>A0AA49GD03</accession>